<gene>
    <name evidence="5" type="ORF">H6P81_019273</name>
</gene>
<comment type="caution">
    <text evidence="5">The sequence shown here is derived from an EMBL/GenBank/DDBJ whole genome shotgun (WGS) entry which is preliminary data.</text>
</comment>
<evidence type="ECO:0000313" key="5">
    <source>
        <dbReference type="EMBL" id="KAG9439108.1"/>
    </source>
</evidence>
<evidence type="ECO:0000259" key="4">
    <source>
        <dbReference type="Pfam" id="PF04783"/>
    </source>
</evidence>
<dbReference type="EMBL" id="JAINDJ010000008">
    <property type="protein sequence ID" value="KAG9439108.1"/>
    <property type="molecule type" value="Genomic_DNA"/>
</dbReference>
<accession>A0AAV7DS39</accession>
<feature type="coiled-coil region" evidence="1">
    <location>
        <begin position="521"/>
        <end position="548"/>
    </location>
</feature>
<name>A0AAV7DS39_ARIFI</name>
<feature type="region of interest" description="Disordered" evidence="2">
    <location>
        <begin position="67"/>
        <end position="106"/>
    </location>
</feature>
<evidence type="ECO:0000256" key="2">
    <source>
        <dbReference type="SAM" id="MobiDB-lite"/>
    </source>
</evidence>
<sequence>MGCAASKIEKGEIVQKCKERKKLMKQLVGLRGEFATAQMAYLRALKNTGVTLRQFTDSESLELENVPFPRAVSPSPPPPLPPSPPPPPPFSPDLRRVTHVPKPGPAREECIVIDGDNIRPPPPPAEFWEPLDPSVHQKDGVQCDEDEDWVDTNTEFEEEKEDDVKEVVLTCLLDKSPARELMDDTSSMVSWYTKDTDSAMVVWRSKKTLAGTVKELDDYFLKASAGVKELAVLLDTSGSTRTQFVSNARESKGRSCKSAKVFSALSWSWSSKSLQSNRDSVEFHTSREVCKPGAHFETLDKLYAEEQSLYEKLKEEGIALLQYEKKTLLLQKLEAGEHDQGGVESTRSSIEILESEISFLQHVISRTCSSIVKLRDEKLYPQLVELSSGFRQMWRTMYECHQVQNHIAQQLKNIDNYPTTEPTSDYHIQATFQLEAEVTSWYSAFCNLLKSQRDYVRTLNHWVQLTVFLPSSQPSSTSCEIQAFCEEWQLALDRLPDKVAGEAIKSFLSVIHSIALQHVEERKLQKKSEKLQRRLERELDLLSKMEMKFNEDLSANTSSILSQDHPLSVKRAKVAAFMKSVEDEKAKYLNSVCLSRAMTLNNLNTCLPNVFQALSGFSGVCAQAFETIYGQSRPADCQGGSSQFDTAES</sequence>
<reference evidence="5 6" key="1">
    <citation type="submission" date="2021-07" db="EMBL/GenBank/DDBJ databases">
        <title>The Aristolochia fimbriata genome: insights into angiosperm evolution, floral development and chemical biosynthesis.</title>
        <authorList>
            <person name="Jiao Y."/>
        </authorList>
    </citation>
    <scope>NUCLEOTIDE SEQUENCE [LARGE SCALE GENOMIC DNA]</scope>
    <source>
        <strain evidence="5">IBCAS-2021</strain>
        <tissue evidence="5">Leaf</tissue>
    </source>
</reference>
<dbReference type="InterPro" id="IPR006868">
    <property type="entry name" value="DUF630"/>
</dbReference>
<evidence type="ECO:0000313" key="6">
    <source>
        <dbReference type="Proteomes" id="UP000825729"/>
    </source>
</evidence>
<evidence type="ECO:0000256" key="1">
    <source>
        <dbReference type="SAM" id="Coils"/>
    </source>
</evidence>
<proteinExistence type="predicted"/>
<dbReference type="PANTHER" id="PTHR21450">
    <property type="entry name" value="PROTEIN ALTERED PHOSPHATE STARVATION RESPONSE 1"/>
    <property type="match status" value="1"/>
</dbReference>
<keyword evidence="6" id="KW-1185">Reference proteome</keyword>
<feature type="domain" description="DUF630" evidence="4">
    <location>
        <begin position="1"/>
        <end position="59"/>
    </location>
</feature>
<organism evidence="5 6">
    <name type="scientific">Aristolochia fimbriata</name>
    <name type="common">White veined hardy Dutchman's pipe vine</name>
    <dbReference type="NCBI Taxonomy" id="158543"/>
    <lineage>
        <taxon>Eukaryota</taxon>
        <taxon>Viridiplantae</taxon>
        <taxon>Streptophyta</taxon>
        <taxon>Embryophyta</taxon>
        <taxon>Tracheophyta</taxon>
        <taxon>Spermatophyta</taxon>
        <taxon>Magnoliopsida</taxon>
        <taxon>Magnoliidae</taxon>
        <taxon>Piperales</taxon>
        <taxon>Aristolochiaceae</taxon>
        <taxon>Aristolochia</taxon>
    </lineage>
</organism>
<dbReference type="Pfam" id="PF04782">
    <property type="entry name" value="DUF632"/>
    <property type="match status" value="1"/>
</dbReference>
<dbReference type="AlphaFoldDB" id="A0AAV7DS39"/>
<feature type="compositionally biased region" description="Pro residues" evidence="2">
    <location>
        <begin position="74"/>
        <end position="91"/>
    </location>
</feature>
<feature type="domain" description="DUF632" evidence="3">
    <location>
        <begin position="210"/>
        <end position="512"/>
    </location>
</feature>
<protein>
    <recommendedName>
        <fullName evidence="7">DUF632 domain-containing protein</fullName>
    </recommendedName>
</protein>
<dbReference type="PANTHER" id="PTHR21450:SF21">
    <property type="entry name" value="REDUCTASE SUBUNIT C, PUTATIVE (DUF630 AND DUF632)-RELATED"/>
    <property type="match status" value="1"/>
</dbReference>
<evidence type="ECO:0008006" key="7">
    <source>
        <dbReference type="Google" id="ProtNLM"/>
    </source>
</evidence>
<evidence type="ECO:0000259" key="3">
    <source>
        <dbReference type="Pfam" id="PF04782"/>
    </source>
</evidence>
<dbReference type="Pfam" id="PF04783">
    <property type="entry name" value="DUF630"/>
    <property type="match status" value="1"/>
</dbReference>
<dbReference type="InterPro" id="IPR006867">
    <property type="entry name" value="DUF632"/>
</dbReference>
<dbReference type="Proteomes" id="UP000825729">
    <property type="component" value="Unassembled WGS sequence"/>
</dbReference>
<keyword evidence="1" id="KW-0175">Coiled coil</keyword>